<feature type="region of interest" description="Disordered" evidence="3">
    <location>
        <begin position="539"/>
        <end position="561"/>
    </location>
</feature>
<dbReference type="PROSITE" id="PS00455">
    <property type="entry name" value="AMP_BINDING"/>
    <property type="match status" value="1"/>
</dbReference>
<dbReference type="PROSITE" id="PS50075">
    <property type="entry name" value="CARRIER"/>
    <property type="match status" value="1"/>
</dbReference>
<dbReference type="Pfam" id="PF00501">
    <property type="entry name" value="AMP-binding"/>
    <property type="match status" value="1"/>
</dbReference>
<name>A0ABV2YGI0_9ACTN</name>
<dbReference type="Pfam" id="PF00550">
    <property type="entry name" value="PP-binding"/>
    <property type="match status" value="1"/>
</dbReference>
<keyword evidence="2" id="KW-0597">Phosphoprotein</keyword>
<evidence type="ECO:0000313" key="6">
    <source>
        <dbReference type="Proteomes" id="UP001550850"/>
    </source>
</evidence>
<dbReference type="InterPro" id="IPR006162">
    <property type="entry name" value="Ppantetheine_attach_site"/>
</dbReference>
<dbReference type="PROSITE" id="PS00012">
    <property type="entry name" value="PHOSPHOPANTETHEINE"/>
    <property type="match status" value="1"/>
</dbReference>
<dbReference type="InterPro" id="IPR020845">
    <property type="entry name" value="AMP-binding_CS"/>
</dbReference>
<dbReference type="CDD" id="cd05930">
    <property type="entry name" value="A_NRPS"/>
    <property type="match status" value="1"/>
</dbReference>
<protein>
    <submittedName>
        <fullName evidence="5">Non-ribosomal peptide synthetase</fullName>
    </submittedName>
</protein>
<dbReference type="InterPro" id="IPR036736">
    <property type="entry name" value="ACP-like_sf"/>
</dbReference>
<evidence type="ECO:0000259" key="4">
    <source>
        <dbReference type="PROSITE" id="PS50075"/>
    </source>
</evidence>
<dbReference type="SUPFAM" id="SSF56801">
    <property type="entry name" value="Acetyl-CoA synthetase-like"/>
    <property type="match status" value="1"/>
</dbReference>
<dbReference type="InterPro" id="IPR000873">
    <property type="entry name" value="AMP-dep_synth/lig_dom"/>
</dbReference>
<dbReference type="InterPro" id="IPR029058">
    <property type="entry name" value="AB_hydrolase_fold"/>
</dbReference>
<dbReference type="InterPro" id="IPR045851">
    <property type="entry name" value="AMP-bd_C_sf"/>
</dbReference>
<dbReference type="Pfam" id="PF13193">
    <property type="entry name" value="AMP-binding_C"/>
    <property type="match status" value="1"/>
</dbReference>
<evidence type="ECO:0000313" key="5">
    <source>
        <dbReference type="EMBL" id="MEU3554831.1"/>
    </source>
</evidence>
<dbReference type="NCBIfam" id="TIGR01733">
    <property type="entry name" value="AA-adenyl-dom"/>
    <property type="match status" value="1"/>
</dbReference>
<dbReference type="SUPFAM" id="SSF47336">
    <property type="entry name" value="ACP-like"/>
    <property type="match status" value="1"/>
</dbReference>
<dbReference type="Proteomes" id="UP001550850">
    <property type="component" value="Unassembled WGS sequence"/>
</dbReference>
<feature type="compositionally biased region" description="Pro residues" evidence="3">
    <location>
        <begin position="550"/>
        <end position="559"/>
    </location>
</feature>
<dbReference type="RefSeq" id="WP_108952449.1">
    <property type="nucleotide sequence ID" value="NZ_BEVZ01000002.1"/>
</dbReference>
<feature type="domain" description="Carrier" evidence="4">
    <location>
        <begin position="557"/>
        <end position="632"/>
    </location>
</feature>
<sequence>MELSRLSLLPAPSAACAAPSRALPTSRTEAGPPYEDVVTLFERQVRAAPGRLAVSAADGDLTFAQLDARANALADRLRAAGVTRESRVALCLRRGAGPVVAILAVWKAAGAYVPLDPSYPPARIEAILDDCRPDVVLTDSGGLRTQHPTLLLDEDGDAPGAAGADLPAEAGPPRDPGTLAYVIYTSGSTGKPKGVQVERGSLAHLARGHQQHLFPFLGERPARSALTAAFSFDASLNQMLWLLRGDSLWIVDDETRRDAVALVDYVRRNRIDVIDVTPTLLTVLMELGLFEGEGSRPALAIVAGEATGPVLWKALRALPGTRFLNLYGPTEATVYATAQPLGSAGDVPSIGRPVVDTLAHVVDAEGRRVPDGADGELWLGGPGVARGYWNRPDLTAERFLDDPFEGRGRVYRTGDRVRRLPDGGLEFLGRVDDQVKIRGFRVEPGEVADVLARHPRVGQAAVVARTDRTGATRLVAYVAAAIAGERHASADPGAASLPDALKAYAAERLPDHLRPSLILELPRLPLNHHGKLDREALPDPYLTTEADGPAHPPAGPPPRTATERTVAALWAENLGLPGVGRHDNYFDLGGDSLTVVRMITRITGRFGVTVSLRDVLGAADLAEFCALVDRAPRAEATP</sequence>
<evidence type="ECO:0000256" key="3">
    <source>
        <dbReference type="SAM" id="MobiDB-lite"/>
    </source>
</evidence>
<dbReference type="Gene3D" id="3.40.50.1820">
    <property type="entry name" value="alpha/beta hydrolase"/>
    <property type="match status" value="1"/>
</dbReference>
<organism evidence="5 6">
    <name type="scientific">Streptomyces fragilis</name>
    <dbReference type="NCBI Taxonomy" id="67301"/>
    <lineage>
        <taxon>Bacteria</taxon>
        <taxon>Bacillati</taxon>
        <taxon>Actinomycetota</taxon>
        <taxon>Actinomycetes</taxon>
        <taxon>Kitasatosporales</taxon>
        <taxon>Streptomycetaceae</taxon>
        <taxon>Streptomyces</taxon>
    </lineage>
</organism>
<keyword evidence="1" id="KW-0596">Phosphopantetheine</keyword>
<dbReference type="PANTHER" id="PTHR45527:SF1">
    <property type="entry name" value="FATTY ACID SYNTHASE"/>
    <property type="match status" value="1"/>
</dbReference>
<reference evidence="5 6" key="1">
    <citation type="submission" date="2024-06" db="EMBL/GenBank/DDBJ databases">
        <title>The Natural Products Discovery Center: Release of the First 8490 Sequenced Strains for Exploring Actinobacteria Biosynthetic Diversity.</title>
        <authorList>
            <person name="Kalkreuter E."/>
            <person name="Kautsar S.A."/>
            <person name="Yang D."/>
            <person name="Bader C.D."/>
            <person name="Teijaro C.N."/>
            <person name="Fluegel L."/>
            <person name="Davis C.M."/>
            <person name="Simpson J.R."/>
            <person name="Lauterbach L."/>
            <person name="Steele A.D."/>
            <person name="Gui C."/>
            <person name="Meng S."/>
            <person name="Li G."/>
            <person name="Viehrig K."/>
            <person name="Ye F."/>
            <person name="Su P."/>
            <person name="Kiefer A.F."/>
            <person name="Nichols A."/>
            <person name="Cepeda A.J."/>
            <person name="Yan W."/>
            <person name="Fan B."/>
            <person name="Jiang Y."/>
            <person name="Adhikari A."/>
            <person name="Zheng C.-J."/>
            <person name="Schuster L."/>
            <person name="Cowan T.M."/>
            <person name="Smanski M.J."/>
            <person name="Chevrette M.G."/>
            <person name="De Carvalho L.P.S."/>
            <person name="Shen B."/>
        </authorList>
    </citation>
    <scope>NUCLEOTIDE SEQUENCE [LARGE SCALE GENOMIC DNA]</scope>
    <source>
        <strain evidence="5 6">NPDC038104</strain>
    </source>
</reference>
<dbReference type="InterPro" id="IPR042099">
    <property type="entry name" value="ANL_N_sf"/>
</dbReference>
<comment type="caution">
    <text evidence="5">The sequence shown here is derived from an EMBL/GenBank/DDBJ whole genome shotgun (WGS) entry which is preliminary data.</text>
</comment>
<proteinExistence type="predicted"/>
<keyword evidence="6" id="KW-1185">Reference proteome</keyword>
<gene>
    <name evidence="5" type="ORF">AB0E65_11520</name>
</gene>
<evidence type="ECO:0000256" key="2">
    <source>
        <dbReference type="ARBA" id="ARBA00022553"/>
    </source>
</evidence>
<dbReference type="Gene3D" id="3.40.50.12780">
    <property type="entry name" value="N-terminal domain of ligase-like"/>
    <property type="match status" value="1"/>
</dbReference>
<evidence type="ECO:0000256" key="1">
    <source>
        <dbReference type="ARBA" id="ARBA00022450"/>
    </source>
</evidence>
<dbReference type="InterPro" id="IPR009081">
    <property type="entry name" value="PP-bd_ACP"/>
</dbReference>
<dbReference type="InterPro" id="IPR025110">
    <property type="entry name" value="AMP-bd_C"/>
</dbReference>
<dbReference type="PANTHER" id="PTHR45527">
    <property type="entry name" value="NONRIBOSOMAL PEPTIDE SYNTHETASE"/>
    <property type="match status" value="1"/>
</dbReference>
<dbReference type="InterPro" id="IPR010071">
    <property type="entry name" value="AA_adenyl_dom"/>
</dbReference>
<dbReference type="Gene3D" id="3.30.300.30">
    <property type="match status" value="1"/>
</dbReference>
<dbReference type="InterPro" id="IPR020806">
    <property type="entry name" value="PKS_PP-bd"/>
</dbReference>
<dbReference type="EMBL" id="JBEZUR010000013">
    <property type="protein sequence ID" value="MEU3554831.1"/>
    <property type="molecule type" value="Genomic_DNA"/>
</dbReference>
<dbReference type="SMART" id="SM00823">
    <property type="entry name" value="PKS_PP"/>
    <property type="match status" value="1"/>
</dbReference>
<accession>A0ABV2YGI0</accession>